<evidence type="ECO:0008006" key="4">
    <source>
        <dbReference type="Google" id="ProtNLM"/>
    </source>
</evidence>
<sequence length="141" mass="15833">MFMAHFAVLFYLPCPNSVASFHFDFVLSCTLTPFIVFFQAADKLGSINCSVLTGPCTGSCGFCPRILILNKGKHTFSNHHKHACHLGIHVFIYWDKCSNHGCNLRYLWSSGICKRCRFLSMNLICRLSSLAPTDANVFQTC</sequence>
<dbReference type="Proteomes" id="UP000652761">
    <property type="component" value="Unassembled WGS sequence"/>
</dbReference>
<comment type="caution">
    <text evidence="2">The sequence shown here is derived from an EMBL/GenBank/DDBJ whole genome shotgun (WGS) entry which is preliminary data.</text>
</comment>
<keyword evidence="3" id="KW-1185">Reference proteome</keyword>
<organism evidence="2 3">
    <name type="scientific">Colocasia esculenta</name>
    <name type="common">Wild taro</name>
    <name type="synonym">Arum esculentum</name>
    <dbReference type="NCBI Taxonomy" id="4460"/>
    <lineage>
        <taxon>Eukaryota</taxon>
        <taxon>Viridiplantae</taxon>
        <taxon>Streptophyta</taxon>
        <taxon>Embryophyta</taxon>
        <taxon>Tracheophyta</taxon>
        <taxon>Spermatophyta</taxon>
        <taxon>Magnoliopsida</taxon>
        <taxon>Liliopsida</taxon>
        <taxon>Araceae</taxon>
        <taxon>Aroideae</taxon>
        <taxon>Colocasieae</taxon>
        <taxon>Colocasia</taxon>
    </lineage>
</organism>
<protein>
    <recommendedName>
        <fullName evidence="4">Secreted protein</fullName>
    </recommendedName>
</protein>
<feature type="chain" id="PRO_5032320549" description="Secreted protein" evidence="1">
    <location>
        <begin position="21"/>
        <end position="141"/>
    </location>
</feature>
<gene>
    <name evidence="2" type="ORF">Taro_040686</name>
</gene>
<proteinExistence type="predicted"/>
<evidence type="ECO:0000256" key="1">
    <source>
        <dbReference type="SAM" id="SignalP"/>
    </source>
</evidence>
<evidence type="ECO:0000313" key="3">
    <source>
        <dbReference type="Proteomes" id="UP000652761"/>
    </source>
</evidence>
<dbReference type="EMBL" id="NMUH01003968">
    <property type="protein sequence ID" value="MQM07835.1"/>
    <property type="molecule type" value="Genomic_DNA"/>
</dbReference>
<reference evidence="2" key="1">
    <citation type="submission" date="2017-07" db="EMBL/GenBank/DDBJ databases">
        <title>Taro Niue Genome Assembly and Annotation.</title>
        <authorList>
            <person name="Atibalentja N."/>
            <person name="Keating K."/>
            <person name="Fields C.J."/>
        </authorList>
    </citation>
    <scope>NUCLEOTIDE SEQUENCE</scope>
    <source>
        <strain evidence="2">Niue_2</strain>
        <tissue evidence="2">Leaf</tissue>
    </source>
</reference>
<keyword evidence="1" id="KW-0732">Signal</keyword>
<accession>A0A843WTQ7</accession>
<evidence type="ECO:0000313" key="2">
    <source>
        <dbReference type="EMBL" id="MQM07835.1"/>
    </source>
</evidence>
<dbReference type="AlphaFoldDB" id="A0A843WTQ7"/>
<feature type="signal peptide" evidence="1">
    <location>
        <begin position="1"/>
        <end position="20"/>
    </location>
</feature>
<name>A0A843WTQ7_COLES</name>